<dbReference type="EMBL" id="FOHZ01000006">
    <property type="protein sequence ID" value="SET27963.1"/>
    <property type="molecule type" value="Genomic_DNA"/>
</dbReference>
<organism evidence="2 3">
    <name type="scientific">Marinobacter segnicrescens</name>
    <dbReference type="NCBI Taxonomy" id="430453"/>
    <lineage>
        <taxon>Bacteria</taxon>
        <taxon>Pseudomonadati</taxon>
        <taxon>Pseudomonadota</taxon>
        <taxon>Gammaproteobacteria</taxon>
        <taxon>Pseudomonadales</taxon>
        <taxon>Marinobacteraceae</taxon>
        <taxon>Marinobacter</taxon>
    </lineage>
</organism>
<reference evidence="3" key="1">
    <citation type="submission" date="2016-10" db="EMBL/GenBank/DDBJ databases">
        <authorList>
            <person name="Varghese N."/>
            <person name="Submissions S."/>
        </authorList>
    </citation>
    <scope>NUCLEOTIDE SEQUENCE [LARGE SCALE GENOMIC DNA]</scope>
    <source>
        <strain evidence="3">CGMCC 1.6489</strain>
    </source>
</reference>
<dbReference type="AlphaFoldDB" id="A0A1I0D6U8"/>
<protein>
    <recommendedName>
        <fullName evidence="1">Shedu protein SduA C-terminal domain-containing protein</fullName>
    </recommendedName>
</protein>
<accession>A0A1I0D6U8</accession>
<dbReference type="InterPro" id="IPR025359">
    <property type="entry name" value="SduA_C"/>
</dbReference>
<proteinExistence type="predicted"/>
<name>A0A1I0D6U8_9GAMM</name>
<keyword evidence="3" id="KW-1185">Reference proteome</keyword>
<sequence>MIPDYVMAGANSDGVSWYILELKGANHNGFVSRGKRVYLSNEANKGICQLMNYIDASARSQGYLRDELRLNGYREPNGILLIGNGDEAENDQIQAFKGAWNRMNPRVQIVSYARLLRVVETKLDSKKANQGP</sequence>
<evidence type="ECO:0000313" key="2">
    <source>
        <dbReference type="EMBL" id="SET27963.1"/>
    </source>
</evidence>
<dbReference type="Proteomes" id="UP000198762">
    <property type="component" value="Unassembled WGS sequence"/>
</dbReference>
<dbReference type="Pfam" id="PF14082">
    <property type="entry name" value="SduA_C"/>
    <property type="match status" value="1"/>
</dbReference>
<gene>
    <name evidence="2" type="ORF">SAMN04487962_106182</name>
</gene>
<evidence type="ECO:0000313" key="3">
    <source>
        <dbReference type="Proteomes" id="UP000198762"/>
    </source>
</evidence>
<feature type="domain" description="Shedu protein SduA C-terminal" evidence="1">
    <location>
        <begin position="4"/>
        <end position="116"/>
    </location>
</feature>
<evidence type="ECO:0000259" key="1">
    <source>
        <dbReference type="Pfam" id="PF14082"/>
    </source>
</evidence>